<dbReference type="InterPro" id="IPR000760">
    <property type="entry name" value="Inositol_monophosphatase-like"/>
</dbReference>
<dbReference type="PROSITE" id="PS00629">
    <property type="entry name" value="IMP_1"/>
    <property type="match status" value="1"/>
</dbReference>
<proteinExistence type="inferred from homology"/>
<sequence length="341" mass="37137">MAPQNKRPVLTSTLSALLSTATRSRATSRPAPATDFNAILVKYGLTHQDLKEIESVLIDVATEAGNIMVAAEYSLIMTAQTKNNTSDLVTVFDKQIEDMAEARLQKAYPSFYFLGEETFKAGTKLADQPTFVVDPIDGTLNFTQGVPNCAISLALTLDKKPVVGVVFNPFRGDMYHAVKGQGAFLTRPTTGNTIKLPVQQNPKPMPSLNSCLVAVEWGNQRRGPNWALRTSVHNALLTSKDEGGAMCKSVRSNGSAALDFCYVAHGMLDAFWEGGVWSWDVAAGWCILEEAGGIVASANPGNWDPTLEGRLYFAVRNAKPEEQKAVVEELWGLMGDRKFVF</sequence>
<evidence type="ECO:0000256" key="5">
    <source>
        <dbReference type="ARBA" id="ARBA00022801"/>
    </source>
</evidence>
<dbReference type="InterPro" id="IPR033942">
    <property type="entry name" value="IMPase"/>
</dbReference>
<dbReference type="GeneID" id="29112527"/>
<dbReference type="OMA" id="SYPEHKF"/>
<evidence type="ECO:0000256" key="8">
    <source>
        <dbReference type="RuleBase" id="RU364068"/>
    </source>
</evidence>
<keyword evidence="5 8" id="KW-0378">Hydrolase</keyword>
<feature type="binding site" evidence="7">
    <location>
        <position position="136"/>
    </location>
    <ligand>
        <name>Mg(2+)</name>
        <dbReference type="ChEBI" id="CHEBI:18420"/>
        <label>1</label>
        <note>catalytic</note>
    </ligand>
</feature>
<dbReference type="PANTHER" id="PTHR20854">
    <property type="entry name" value="INOSITOL MONOPHOSPHATASE"/>
    <property type="match status" value="1"/>
</dbReference>
<protein>
    <recommendedName>
        <fullName evidence="8">Inositol-1-monophosphatase</fullName>
        <ecNumber evidence="8">3.1.3.25</ecNumber>
    </recommendedName>
</protein>
<dbReference type="STRING" id="5599.A0A177D5J3"/>
<dbReference type="EMBL" id="KV441497">
    <property type="protein sequence ID" value="OAG14905.1"/>
    <property type="molecule type" value="Genomic_DNA"/>
</dbReference>
<feature type="binding site" evidence="7">
    <location>
        <position position="137"/>
    </location>
    <ligand>
        <name>Mg(2+)</name>
        <dbReference type="ChEBI" id="CHEBI:18420"/>
        <label>1</label>
        <note>catalytic</note>
    </ligand>
</feature>
<evidence type="ECO:0000313" key="9">
    <source>
        <dbReference type="EMBL" id="OAG14905.1"/>
    </source>
</evidence>
<evidence type="ECO:0000256" key="1">
    <source>
        <dbReference type="ARBA" id="ARBA00001033"/>
    </source>
</evidence>
<dbReference type="PROSITE" id="PS00630">
    <property type="entry name" value="IMP_2"/>
    <property type="match status" value="1"/>
</dbReference>
<keyword evidence="4 7" id="KW-0479">Metal-binding</keyword>
<dbReference type="GO" id="GO:0008934">
    <property type="term" value="F:inositol monophosphate 1-phosphatase activity"/>
    <property type="evidence" value="ECO:0007669"/>
    <property type="project" value="InterPro"/>
</dbReference>
<dbReference type="Proteomes" id="UP000077248">
    <property type="component" value="Unassembled WGS sequence"/>
</dbReference>
<dbReference type="FunFam" id="3.40.190.80:FF:000012">
    <property type="entry name" value="Inositol-1-monophosphatase"/>
    <property type="match status" value="1"/>
</dbReference>
<dbReference type="AlphaFoldDB" id="A0A177D5J3"/>
<gene>
    <name evidence="10" type="ORF">AA0117_g11401</name>
    <name evidence="9" type="ORF">CC77DRAFT_1035408</name>
</gene>
<comment type="cofactor">
    <cofactor evidence="2 7 8">
        <name>Mg(2+)</name>
        <dbReference type="ChEBI" id="CHEBI:18420"/>
    </cofactor>
</comment>
<dbReference type="CDD" id="cd01639">
    <property type="entry name" value="IMPase"/>
    <property type="match status" value="1"/>
</dbReference>
<dbReference type="SUPFAM" id="SSF56655">
    <property type="entry name" value="Carbohydrate phosphatase"/>
    <property type="match status" value="1"/>
</dbReference>
<evidence type="ECO:0000313" key="10">
    <source>
        <dbReference type="EMBL" id="RYN68090.1"/>
    </source>
</evidence>
<dbReference type="InterPro" id="IPR020550">
    <property type="entry name" value="Inositol_monophosphatase_CS"/>
</dbReference>
<reference evidence="10" key="3">
    <citation type="journal article" date="2019" name="J. ISSAAS">
        <title>Genomics, evolutionary history and diagnostics of the Alternaria alternata species group including apple and Asian pear pathotypes.</title>
        <authorList>
            <person name="Armitage A.D."/>
            <person name="Cockerton H.M."/>
            <person name="Sreenivasaprasad S."/>
            <person name="Woodhall J."/>
            <person name="Lane C."/>
            <person name="Harrison R.J."/>
            <person name="Clarkson J.P."/>
        </authorList>
    </citation>
    <scope>NUCLEOTIDE SEQUENCE</scope>
    <source>
        <strain evidence="10">FERA 1177</strain>
    </source>
</reference>
<evidence type="ECO:0000256" key="3">
    <source>
        <dbReference type="ARBA" id="ARBA00009759"/>
    </source>
</evidence>
<dbReference type="RefSeq" id="XP_018380326.1">
    <property type="nucleotide sequence ID" value="XM_018526933.1"/>
</dbReference>
<evidence type="ECO:0000256" key="4">
    <source>
        <dbReference type="ARBA" id="ARBA00022723"/>
    </source>
</evidence>
<dbReference type="FunFam" id="3.30.540.10:FF:000004">
    <property type="entry name" value="Inositol-1-monophosphatase"/>
    <property type="match status" value="1"/>
</dbReference>
<name>A0A177D5J3_ALTAL</name>
<comment type="similarity">
    <text evidence="3 8">Belongs to the inositol monophosphatase superfamily.</text>
</comment>
<dbReference type="PRINTS" id="PR00377">
    <property type="entry name" value="IMPHPHTASES"/>
</dbReference>
<dbReference type="GO" id="GO:0006021">
    <property type="term" value="P:inositol biosynthetic process"/>
    <property type="evidence" value="ECO:0007669"/>
    <property type="project" value="UniProtKB-UniPathway"/>
</dbReference>
<reference evidence="12" key="2">
    <citation type="journal article" date="2019" name="bioRxiv">
        <title>Genomics, evolutionary history and diagnostics of the Alternaria alternata species group including apple and Asian pear pathotypes.</title>
        <authorList>
            <person name="Armitage A.D."/>
            <person name="Cockerton H.M."/>
            <person name="Sreenivasaprasad S."/>
            <person name="Woodhall J.W."/>
            <person name="Lane C.R."/>
            <person name="Harrison R.J."/>
            <person name="Clarkson J.P."/>
        </authorList>
    </citation>
    <scope>NUCLEOTIDE SEQUENCE [LARGE SCALE GENOMIC DNA]</scope>
    <source>
        <strain evidence="12">FERA 1177</strain>
    </source>
</reference>
<dbReference type="Gene3D" id="3.30.540.10">
    <property type="entry name" value="Fructose-1,6-Bisphosphatase, subunit A, domain 1"/>
    <property type="match status" value="1"/>
</dbReference>
<evidence type="ECO:0000256" key="6">
    <source>
        <dbReference type="ARBA" id="ARBA00022842"/>
    </source>
</evidence>
<organism evidence="9 11">
    <name type="scientific">Alternaria alternata</name>
    <name type="common">Alternaria rot fungus</name>
    <name type="synonym">Torula alternata</name>
    <dbReference type="NCBI Taxonomy" id="5599"/>
    <lineage>
        <taxon>Eukaryota</taxon>
        <taxon>Fungi</taxon>
        <taxon>Dikarya</taxon>
        <taxon>Ascomycota</taxon>
        <taxon>Pezizomycotina</taxon>
        <taxon>Dothideomycetes</taxon>
        <taxon>Pleosporomycetidae</taxon>
        <taxon>Pleosporales</taxon>
        <taxon>Pleosporineae</taxon>
        <taxon>Pleosporaceae</taxon>
        <taxon>Alternaria</taxon>
        <taxon>Alternaria sect. Alternaria</taxon>
        <taxon>Alternaria alternata complex</taxon>
    </lineage>
</organism>
<dbReference type="PANTHER" id="PTHR20854:SF4">
    <property type="entry name" value="INOSITOL-1-MONOPHOSPHATASE-RELATED"/>
    <property type="match status" value="1"/>
</dbReference>
<dbReference type="GO" id="GO:0046872">
    <property type="term" value="F:metal ion binding"/>
    <property type="evidence" value="ECO:0007669"/>
    <property type="project" value="UniProtKB-KW"/>
</dbReference>
<feature type="binding site" evidence="7">
    <location>
        <position position="134"/>
    </location>
    <ligand>
        <name>Mg(2+)</name>
        <dbReference type="ChEBI" id="CHEBI:18420"/>
        <label>1</label>
        <note>catalytic</note>
    </ligand>
</feature>
<keyword evidence="11" id="KW-1185">Reference proteome</keyword>
<accession>A0A177D5J3</accession>
<dbReference type="EC" id="3.1.3.25" evidence="8"/>
<dbReference type="GO" id="GO:0046854">
    <property type="term" value="P:phosphatidylinositol phosphate biosynthetic process"/>
    <property type="evidence" value="ECO:0007669"/>
    <property type="project" value="InterPro"/>
</dbReference>
<dbReference type="Pfam" id="PF00459">
    <property type="entry name" value="Inositol_P"/>
    <property type="match status" value="1"/>
</dbReference>
<dbReference type="GO" id="GO:0007165">
    <property type="term" value="P:signal transduction"/>
    <property type="evidence" value="ECO:0007669"/>
    <property type="project" value="TreeGrafter"/>
</dbReference>
<evidence type="ECO:0000313" key="12">
    <source>
        <dbReference type="Proteomes" id="UP000291422"/>
    </source>
</evidence>
<evidence type="ECO:0000256" key="2">
    <source>
        <dbReference type="ARBA" id="ARBA00001946"/>
    </source>
</evidence>
<feature type="binding site" evidence="7">
    <location>
        <position position="116"/>
    </location>
    <ligand>
        <name>Mg(2+)</name>
        <dbReference type="ChEBI" id="CHEBI:18420"/>
        <label>1</label>
        <note>catalytic</note>
    </ligand>
</feature>
<reference evidence="9 11" key="1">
    <citation type="submission" date="2016-05" db="EMBL/GenBank/DDBJ databases">
        <title>Comparative analysis of secretome profiles of manganese(II)-oxidizing ascomycete fungi.</title>
        <authorList>
            <consortium name="DOE Joint Genome Institute"/>
            <person name="Zeiner C.A."/>
            <person name="Purvine S.O."/>
            <person name="Zink E.M."/>
            <person name="Wu S."/>
            <person name="Pasa-Tolic L."/>
            <person name="Chaput D.L."/>
            <person name="Haridas S."/>
            <person name="Grigoriev I.V."/>
            <person name="Santelli C.M."/>
            <person name="Hansel C.M."/>
        </authorList>
    </citation>
    <scope>NUCLEOTIDE SEQUENCE [LARGE SCALE GENOMIC DNA]</scope>
    <source>
        <strain evidence="9 11">SRC1lrK2f</strain>
    </source>
</reference>
<dbReference type="KEGG" id="aalt:CC77DRAFT_1035408"/>
<dbReference type="VEuPathDB" id="FungiDB:CC77DRAFT_1035408"/>
<evidence type="ECO:0000256" key="7">
    <source>
        <dbReference type="PIRSR" id="PIRSR600760-2"/>
    </source>
</evidence>
<evidence type="ECO:0000313" key="11">
    <source>
        <dbReference type="Proteomes" id="UP000077248"/>
    </source>
</evidence>
<dbReference type="Proteomes" id="UP000291422">
    <property type="component" value="Unassembled WGS sequence"/>
</dbReference>
<dbReference type="EMBL" id="PDXD01000051">
    <property type="protein sequence ID" value="RYN68090.1"/>
    <property type="molecule type" value="Genomic_DNA"/>
</dbReference>
<dbReference type="InterPro" id="IPR020583">
    <property type="entry name" value="Inositol_monoP_metal-BS"/>
</dbReference>
<comment type="pathway">
    <text evidence="8">Polyol metabolism; myo-inositol biosynthesis; myo-inositol from D-glucose 6-phosphate: step 2/2.</text>
</comment>
<dbReference type="Gene3D" id="3.40.190.80">
    <property type="match status" value="1"/>
</dbReference>
<feature type="binding site" evidence="7">
    <location>
        <position position="280"/>
    </location>
    <ligand>
        <name>Mg(2+)</name>
        <dbReference type="ChEBI" id="CHEBI:18420"/>
        <label>1</label>
        <note>catalytic</note>
    </ligand>
</feature>
<dbReference type="UniPathway" id="UPA00823">
    <property type="reaction ID" value="UER00788"/>
</dbReference>
<keyword evidence="6 7" id="KW-0460">Magnesium</keyword>
<comment type="catalytic activity">
    <reaction evidence="1 8">
        <text>a myo-inositol phosphate + H2O = myo-inositol + phosphate</text>
        <dbReference type="Rhea" id="RHEA:24056"/>
        <dbReference type="ChEBI" id="CHEBI:15377"/>
        <dbReference type="ChEBI" id="CHEBI:17268"/>
        <dbReference type="ChEBI" id="CHEBI:43474"/>
        <dbReference type="ChEBI" id="CHEBI:84139"/>
        <dbReference type="EC" id="3.1.3.25"/>
    </reaction>
</comment>